<keyword evidence="2" id="KW-1185">Reference proteome</keyword>
<proteinExistence type="predicted"/>
<organism evidence="1 2">
    <name type="scientific">Chryseobacterium wanjuense</name>
    <dbReference type="NCBI Taxonomy" id="356305"/>
    <lineage>
        <taxon>Bacteria</taxon>
        <taxon>Pseudomonadati</taxon>
        <taxon>Bacteroidota</taxon>
        <taxon>Flavobacteriia</taxon>
        <taxon>Flavobacteriales</taxon>
        <taxon>Weeksellaceae</taxon>
        <taxon>Chryseobacterium group</taxon>
        <taxon>Chryseobacterium</taxon>
    </lineage>
</organism>
<dbReference type="STRING" id="356305.SAMN05421841_1839"/>
<gene>
    <name evidence="1" type="ORF">SAMN05421841_1839</name>
</gene>
<dbReference type="RefSeq" id="WP_089791690.1">
    <property type="nucleotide sequence ID" value="NZ_FOIU01000001.1"/>
</dbReference>
<reference evidence="2" key="1">
    <citation type="submission" date="2016-10" db="EMBL/GenBank/DDBJ databases">
        <authorList>
            <person name="Varghese N."/>
            <person name="Submissions S."/>
        </authorList>
    </citation>
    <scope>NUCLEOTIDE SEQUENCE [LARGE SCALE GENOMIC DNA]</scope>
    <source>
        <strain evidence="2">DSM 17724</strain>
    </source>
</reference>
<dbReference type="EMBL" id="FOIU01000001">
    <property type="protein sequence ID" value="SEW25185.1"/>
    <property type="molecule type" value="Genomic_DNA"/>
</dbReference>
<evidence type="ECO:0000313" key="1">
    <source>
        <dbReference type="EMBL" id="SEW25185.1"/>
    </source>
</evidence>
<name>A0A1I0QE51_9FLAO</name>
<protein>
    <submittedName>
        <fullName evidence="1">Uncharacterized protein</fullName>
    </submittedName>
</protein>
<dbReference type="AlphaFoldDB" id="A0A1I0QE51"/>
<dbReference type="Pfam" id="PF21813">
    <property type="entry name" value="DUF6882"/>
    <property type="match status" value="1"/>
</dbReference>
<evidence type="ECO:0000313" key="2">
    <source>
        <dbReference type="Proteomes" id="UP000199469"/>
    </source>
</evidence>
<accession>A0A1I0QE51</accession>
<sequence length="250" mass="29535">MNYEEFSAEKCQSLLHIQEQFKEKINLDSYKNWFYDGESELLRLYNSDEDEIYFRYVPIGTFSLKLRTWMWSWFNTSSIEKSKSQLLAIKEFGVQNNYEKLKEGTFPADEFDGWELSAICLHLLNGIGVYKVNSGELEKYMLLMQIENRDSPEVIKFKKQTIECGKHGYSRPAFVCQHLDLETPKGFEEAFDTEKGMELGEEDDFQAWCSDCEKIRLQHDGWNEESEKHTGITLICENCYFELKDFNLTR</sequence>
<dbReference type="InterPro" id="IPR049249">
    <property type="entry name" value="DUF6882"/>
</dbReference>
<dbReference type="OrthoDB" id="7859927at2"/>
<dbReference type="Proteomes" id="UP000199469">
    <property type="component" value="Unassembled WGS sequence"/>
</dbReference>